<evidence type="ECO:0000313" key="2">
    <source>
        <dbReference type="EMBL" id="MTI27054.1"/>
    </source>
</evidence>
<name>A0ABW9RSA9_9BACT</name>
<reference evidence="2 3" key="1">
    <citation type="submission" date="2019-02" db="EMBL/GenBank/DDBJ databases">
        <authorList>
            <person name="Goldberg S.R."/>
            <person name="Haltli B.A."/>
            <person name="Correa H."/>
            <person name="Russell K.G."/>
        </authorList>
    </citation>
    <scope>NUCLEOTIDE SEQUENCE [LARGE SCALE GENOMIC DNA]</scope>
    <source>
        <strain evidence="2 3">JCM 16186</strain>
    </source>
</reference>
<evidence type="ECO:0000256" key="1">
    <source>
        <dbReference type="SAM" id="Coils"/>
    </source>
</evidence>
<dbReference type="RefSeq" id="WP_155174060.1">
    <property type="nucleotide sequence ID" value="NZ_BAAAFL010000007.1"/>
</dbReference>
<evidence type="ECO:0008006" key="4">
    <source>
        <dbReference type="Google" id="ProtNLM"/>
    </source>
</evidence>
<comment type="caution">
    <text evidence="2">The sequence shown here is derived from an EMBL/GenBank/DDBJ whole genome shotgun (WGS) entry which is preliminary data.</text>
</comment>
<evidence type="ECO:0000313" key="3">
    <source>
        <dbReference type="Proteomes" id="UP000798808"/>
    </source>
</evidence>
<dbReference type="EMBL" id="SMLW01000610">
    <property type="protein sequence ID" value="MTI27054.1"/>
    <property type="molecule type" value="Genomic_DNA"/>
</dbReference>
<protein>
    <recommendedName>
        <fullName evidence="4">YtxH domain-containing protein</fullName>
    </recommendedName>
</protein>
<dbReference type="Gene3D" id="1.20.120.20">
    <property type="entry name" value="Apolipoprotein"/>
    <property type="match status" value="1"/>
</dbReference>
<proteinExistence type="predicted"/>
<gene>
    <name evidence="2" type="ORF">E1163_19010</name>
</gene>
<dbReference type="Proteomes" id="UP000798808">
    <property type="component" value="Unassembled WGS sequence"/>
</dbReference>
<accession>A0ABW9RSA9</accession>
<keyword evidence="3" id="KW-1185">Reference proteome</keyword>
<feature type="coiled-coil region" evidence="1">
    <location>
        <begin position="13"/>
        <end position="62"/>
    </location>
</feature>
<sequence>MEDQSQGKAEHLFKDIGKKIDELIEDLKVAKDQAKVDYADRIEELKRNAETLKGEFKNFKETHKDRWDEAEASLEKAGQELKNAFDAVFKKTGKKA</sequence>
<keyword evidence="1" id="KW-0175">Coiled coil</keyword>
<organism evidence="2 3">
    <name type="scientific">Fulvivirga kasyanovii</name>
    <dbReference type="NCBI Taxonomy" id="396812"/>
    <lineage>
        <taxon>Bacteria</taxon>
        <taxon>Pseudomonadati</taxon>
        <taxon>Bacteroidota</taxon>
        <taxon>Cytophagia</taxon>
        <taxon>Cytophagales</taxon>
        <taxon>Fulvivirgaceae</taxon>
        <taxon>Fulvivirga</taxon>
    </lineage>
</organism>